<protein>
    <submittedName>
        <fullName evidence="6">Flagellar hook-associated protein FlgL</fullName>
    </submittedName>
</protein>
<dbReference type="InterPro" id="IPR001492">
    <property type="entry name" value="Flagellin"/>
</dbReference>
<evidence type="ECO:0000256" key="1">
    <source>
        <dbReference type="ARBA" id="ARBA00004365"/>
    </source>
</evidence>
<proteinExistence type="inferred from homology"/>
<feature type="domain" description="Flagellin N-terminal" evidence="5">
    <location>
        <begin position="3"/>
        <end position="139"/>
    </location>
</feature>
<dbReference type="Gene3D" id="1.20.1330.10">
    <property type="entry name" value="f41 fragment of flagellin, N-terminal domain"/>
    <property type="match status" value="1"/>
</dbReference>
<gene>
    <name evidence="6" type="primary">flgL</name>
    <name evidence="6" type="ORF">PQU95_14900</name>
</gene>
<dbReference type="SUPFAM" id="SSF64518">
    <property type="entry name" value="Phase 1 flagellin"/>
    <property type="match status" value="1"/>
</dbReference>
<evidence type="ECO:0000256" key="4">
    <source>
        <dbReference type="ARBA" id="ARBA00023143"/>
    </source>
</evidence>
<evidence type="ECO:0000259" key="5">
    <source>
        <dbReference type="Pfam" id="PF00669"/>
    </source>
</evidence>
<keyword evidence="6" id="KW-0969">Cilium</keyword>
<evidence type="ECO:0000256" key="3">
    <source>
        <dbReference type="ARBA" id="ARBA00005709"/>
    </source>
</evidence>
<dbReference type="Pfam" id="PF00669">
    <property type="entry name" value="Flagellin_N"/>
    <property type="match status" value="1"/>
</dbReference>
<evidence type="ECO:0000256" key="2">
    <source>
        <dbReference type="ARBA" id="ARBA00004613"/>
    </source>
</evidence>
<dbReference type="PANTHER" id="PTHR42792:SF1">
    <property type="entry name" value="FLAGELLAR HOOK-ASSOCIATED PROTEIN 3"/>
    <property type="match status" value="1"/>
</dbReference>
<keyword evidence="6" id="KW-0966">Cell projection</keyword>
<name>A0ABT5J0Z6_9NEIS</name>
<keyword evidence="6" id="KW-0282">Flagellum</keyword>
<dbReference type="EMBL" id="JAQQLF010000021">
    <property type="protein sequence ID" value="MDC7718495.1"/>
    <property type="molecule type" value="Genomic_DNA"/>
</dbReference>
<dbReference type="InterPro" id="IPR001029">
    <property type="entry name" value="Flagellin_N"/>
</dbReference>
<dbReference type="PANTHER" id="PTHR42792">
    <property type="entry name" value="FLAGELLIN"/>
    <property type="match status" value="1"/>
</dbReference>
<comment type="subcellular location">
    <subcellularLocation>
        <location evidence="1">Bacterial flagellum</location>
    </subcellularLocation>
    <subcellularLocation>
        <location evidence="2">Secreted</location>
    </subcellularLocation>
</comment>
<accession>A0ABT5J0Z6</accession>
<comment type="caution">
    <text evidence="6">The sequence shown here is derived from an EMBL/GenBank/DDBJ whole genome shotgun (WGS) entry which is preliminary data.</text>
</comment>
<keyword evidence="4" id="KW-0975">Bacterial flagellum</keyword>
<keyword evidence="7" id="KW-1185">Reference proteome</keyword>
<sequence length="299" mass="31624">MRVSSNSQYMLGTYGLQTKQAQLNHLQEQLSTLRRVVRPSDDPVAATQAVSVAQSQSMNSQQIKNAGMAASQLAITDTALQSASTTIANIKTLAIQAGNGGLSNENRKAIQNEMRERAKELIGLANTSDGSGNYIFGGTRKDVAPFVQTGAAGATYQGDQQRQEVPIASGRELPITEVGNDIFTPGLWTTLASLDTALTQGPAGSATYSADLQAVLAGLDKGLATLLAGQASVGGRQQEIDSLQELGESMSVQYASQMSNLVDLDFAKATSEFQMAMTALQTSQKTYAQIGQLSLFNHI</sequence>
<comment type="similarity">
    <text evidence="3">Belongs to the bacterial flagellin family.</text>
</comment>
<reference evidence="6 7" key="1">
    <citation type="submission" date="2023-01" db="EMBL/GenBank/DDBJ databases">
        <title>Novel species of the genus Vogesella isolated from rivers.</title>
        <authorList>
            <person name="Lu H."/>
        </authorList>
    </citation>
    <scope>NUCLEOTIDE SEQUENCE [LARGE SCALE GENOMIC DNA]</scope>
    <source>
        <strain evidence="6 7">DC21W</strain>
    </source>
</reference>
<dbReference type="RefSeq" id="WP_272752737.1">
    <property type="nucleotide sequence ID" value="NZ_JAQQLF010000021.1"/>
</dbReference>
<dbReference type="Proteomes" id="UP001219956">
    <property type="component" value="Unassembled WGS sequence"/>
</dbReference>
<organism evidence="6 7">
    <name type="scientific">Vogesella aquatica</name>
    <dbReference type="NCBI Taxonomy" id="2984206"/>
    <lineage>
        <taxon>Bacteria</taxon>
        <taxon>Pseudomonadati</taxon>
        <taxon>Pseudomonadota</taxon>
        <taxon>Betaproteobacteria</taxon>
        <taxon>Neisseriales</taxon>
        <taxon>Chromobacteriaceae</taxon>
        <taxon>Vogesella</taxon>
    </lineage>
</organism>
<evidence type="ECO:0000313" key="7">
    <source>
        <dbReference type="Proteomes" id="UP001219956"/>
    </source>
</evidence>
<dbReference type="InterPro" id="IPR013384">
    <property type="entry name" value="Flagell_FlgL"/>
</dbReference>
<evidence type="ECO:0000313" key="6">
    <source>
        <dbReference type="EMBL" id="MDC7718495.1"/>
    </source>
</evidence>
<dbReference type="NCBIfam" id="TIGR02550">
    <property type="entry name" value="flagell_flgL"/>
    <property type="match status" value="1"/>
</dbReference>